<comment type="catalytic activity">
    <reaction evidence="5">
        <text>UDP-N-acetyl-alpha-D-mannosamine + N-acetyl-alpha-D-glucosaminyl-di-trans,octa-cis-undecaprenyl diphosphate = N-acetyl-beta-D-mannosaminyl-(1-&gt;4)-N-acetyl-alpha-D-glucosaminyl di-trans,octa-cis-undecaprenyl diphosphate + UDP + H(+)</text>
        <dbReference type="Rhea" id="RHEA:16053"/>
        <dbReference type="ChEBI" id="CHEBI:15378"/>
        <dbReference type="ChEBI" id="CHEBI:58223"/>
        <dbReference type="ChEBI" id="CHEBI:62959"/>
        <dbReference type="ChEBI" id="CHEBI:68623"/>
        <dbReference type="ChEBI" id="CHEBI:132210"/>
        <dbReference type="EC" id="2.4.1.187"/>
    </reaction>
</comment>
<comment type="function">
    <text evidence="5">Catalyzes the conversion of GlcNAc-PP-undecaprenol into ManNAc-GlcNAc-PP-undecaprenol, the first committed lipid intermediate in the de novo synthesis of teichoic acid.</text>
</comment>
<dbReference type="EC" id="2.4.1.187" evidence="5"/>
<evidence type="ECO:0000313" key="6">
    <source>
        <dbReference type="EMBL" id="QEK11454.1"/>
    </source>
</evidence>
<reference evidence="6 7" key="1">
    <citation type="submission" date="2019-07" db="EMBL/GenBank/DDBJ databases">
        <title>Complete genome of Crassaminicella thermophila SY095.</title>
        <authorList>
            <person name="Li X."/>
        </authorList>
    </citation>
    <scope>NUCLEOTIDE SEQUENCE [LARGE SCALE GENOMIC DNA]</scope>
    <source>
        <strain evidence="6 7">SY095</strain>
    </source>
</reference>
<dbReference type="Pfam" id="PF03808">
    <property type="entry name" value="Glyco_tran_WecG"/>
    <property type="match status" value="1"/>
</dbReference>
<dbReference type="EMBL" id="CP042243">
    <property type="protein sequence ID" value="QEK11454.1"/>
    <property type="molecule type" value="Genomic_DNA"/>
</dbReference>
<dbReference type="InterPro" id="IPR004629">
    <property type="entry name" value="WecG_TagA_CpsF"/>
</dbReference>
<keyword evidence="7" id="KW-1185">Reference proteome</keyword>
<dbReference type="InterPro" id="IPR034714">
    <property type="entry name" value="TagA_TarA"/>
</dbReference>
<dbReference type="KEGG" id="crs:FQB35_03180"/>
<dbReference type="GO" id="GO:0071555">
    <property type="term" value="P:cell wall organization"/>
    <property type="evidence" value="ECO:0007669"/>
    <property type="project" value="UniProtKB-KW"/>
</dbReference>
<comment type="pathway">
    <text evidence="5">Cell wall biogenesis; teichoic acid biosynthesis.</text>
</comment>
<keyword evidence="4 5" id="KW-0961">Cell wall biogenesis/degradation</keyword>
<sequence length="241" mass="27474">MRETANILGVPIDIVTNESAFEKFKSLLRGEKCSVIVTPNSEIVMAASKDERLKGILKESDLCIPDGIGLIYASKIHNLGLTERVTGVDFMYKILSYCNDNDKSIYILGGKVGVAEKACKNIKNKFPNIKIKGFRDGYFKEAEERKIIEKINELKPDVLFVGLGAPKQEIWMNKYKEKLNVKVAMGIGGSIDIWAGTAKRAPEIFQKLGLEWFYRLLKEPWRYKRMMALPKFMLKVIFRNK</sequence>
<dbReference type="RefSeq" id="WP_148808608.1">
    <property type="nucleotide sequence ID" value="NZ_CP042243.1"/>
</dbReference>
<dbReference type="Proteomes" id="UP000324646">
    <property type="component" value="Chromosome"/>
</dbReference>
<evidence type="ECO:0000256" key="4">
    <source>
        <dbReference type="ARBA" id="ARBA00023316"/>
    </source>
</evidence>
<organism evidence="6 7">
    <name type="scientific">Crassaminicella thermophila</name>
    <dbReference type="NCBI Taxonomy" id="2599308"/>
    <lineage>
        <taxon>Bacteria</taxon>
        <taxon>Bacillati</taxon>
        <taxon>Bacillota</taxon>
        <taxon>Clostridia</taxon>
        <taxon>Eubacteriales</taxon>
        <taxon>Clostridiaceae</taxon>
        <taxon>Crassaminicella</taxon>
    </lineage>
</organism>
<dbReference type="PANTHER" id="PTHR34136:SF1">
    <property type="entry name" value="UDP-N-ACETYL-D-MANNOSAMINURONIC ACID TRANSFERASE"/>
    <property type="match status" value="1"/>
</dbReference>
<keyword evidence="3 5" id="KW-0777">Teichoic acid biosynthesis</keyword>
<keyword evidence="1 5" id="KW-0328">Glycosyltransferase</keyword>
<dbReference type="NCBIfam" id="TIGR00696">
    <property type="entry name" value="wecG_tagA_cpsF"/>
    <property type="match status" value="1"/>
</dbReference>
<evidence type="ECO:0000256" key="5">
    <source>
        <dbReference type="HAMAP-Rule" id="MF_02070"/>
    </source>
</evidence>
<protein>
    <recommendedName>
        <fullName evidence="5">N-acetylglucosaminyldiphosphoundecaprenol N-acetyl-beta-D-mannosaminyltransferase</fullName>
        <ecNumber evidence="5">2.4.1.187</ecNumber>
    </recommendedName>
    <alternativeName>
        <fullName evidence="5">N-acetylmannosaminyltransferase</fullName>
    </alternativeName>
    <alternativeName>
        <fullName evidence="5">UDP-N-acetylmannosamine transferase</fullName>
    </alternativeName>
    <alternativeName>
        <fullName evidence="5">UDP-N-acetylmannosamine:N-acetylglucosaminyl pyrophosphorylundecaprenol N-acetylmannosaminyltransferase</fullName>
    </alternativeName>
</protein>
<gene>
    <name evidence="6" type="ORF">FQB35_03180</name>
</gene>
<proteinExistence type="inferred from homology"/>
<dbReference type="GO" id="GO:0019350">
    <property type="term" value="P:teichoic acid biosynthetic process"/>
    <property type="evidence" value="ECO:0007669"/>
    <property type="project" value="UniProtKB-UniRule"/>
</dbReference>
<dbReference type="CDD" id="cd06533">
    <property type="entry name" value="Glyco_transf_WecG_TagA"/>
    <property type="match status" value="1"/>
</dbReference>
<comment type="similarity">
    <text evidence="5">Belongs to the glycosyltransferase 26 family. TagA/TarA subfamily.</text>
</comment>
<evidence type="ECO:0000256" key="2">
    <source>
        <dbReference type="ARBA" id="ARBA00022679"/>
    </source>
</evidence>
<accession>A0A5C0SDW8</accession>
<evidence type="ECO:0000313" key="7">
    <source>
        <dbReference type="Proteomes" id="UP000324646"/>
    </source>
</evidence>
<keyword evidence="2 5" id="KW-0808">Transferase</keyword>
<dbReference type="AlphaFoldDB" id="A0A5C0SDW8"/>
<dbReference type="GO" id="GO:0047244">
    <property type="term" value="F:N-acetylglucosaminyldiphosphoundecaprenol N-acetyl-beta-D-mannosaminyltransferase activity"/>
    <property type="evidence" value="ECO:0007669"/>
    <property type="project" value="UniProtKB-UniRule"/>
</dbReference>
<dbReference type="UniPathway" id="UPA00632"/>
<dbReference type="OrthoDB" id="9771846at2"/>
<evidence type="ECO:0000256" key="3">
    <source>
        <dbReference type="ARBA" id="ARBA00022944"/>
    </source>
</evidence>
<dbReference type="HAMAP" id="MF_02070">
    <property type="entry name" value="TagA_TarA"/>
    <property type="match status" value="1"/>
</dbReference>
<evidence type="ECO:0000256" key="1">
    <source>
        <dbReference type="ARBA" id="ARBA00022676"/>
    </source>
</evidence>
<name>A0A5C0SDW8_CRATE</name>
<dbReference type="PANTHER" id="PTHR34136">
    <property type="match status" value="1"/>
</dbReference>